<feature type="domain" description="MYND-type" evidence="6">
    <location>
        <begin position="4"/>
        <end position="41"/>
    </location>
</feature>
<protein>
    <recommendedName>
        <fullName evidence="6">MYND-type domain-containing protein</fullName>
    </recommendedName>
</protein>
<dbReference type="Pfam" id="PF02230">
    <property type="entry name" value="Abhydrolase_2"/>
    <property type="match status" value="1"/>
</dbReference>
<dbReference type="PANTHER" id="PTHR10655:SF67">
    <property type="entry name" value="PHOSPHOLIPASE_CARBOXYLESTERASE SUPERFAMILY (AFU_ORTHOLOGUE AFUA_5G09340)"/>
    <property type="match status" value="1"/>
</dbReference>
<organism evidence="7 8">
    <name type="scientific">Marchantia polymorpha</name>
    <name type="common">Common liverwort</name>
    <name type="synonym">Marchantia aquatica</name>
    <dbReference type="NCBI Taxonomy" id="3197"/>
    <lineage>
        <taxon>Eukaryota</taxon>
        <taxon>Viridiplantae</taxon>
        <taxon>Streptophyta</taxon>
        <taxon>Embryophyta</taxon>
        <taxon>Marchantiophyta</taxon>
        <taxon>Marchantiopsida</taxon>
        <taxon>Marchantiidae</taxon>
        <taxon>Marchantiales</taxon>
        <taxon>Marchantiaceae</taxon>
        <taxon>Marchantia</taxon>
    </lineage>
</organism>
<dbReference type="EMBL" id="KZ772749">
    <property type="protein sequence ID" value="PTQ34679.1"/>
    <property type="molecule type" value="Genomic_DNA"/>
</dbReference>
<accession>A0A2R6WLD8</accession>
<sequence>MSQCAECGRERATAKCSRCKSVCYCNRECQLTAWREHKAHCKPPAAAAAMGGERMVLREVETARDTTRAAPDPKTFPAQLRDFEYGSSPDGVDENLLVLLHGSGGTHKDFATFARRLELPQTAFLALTGPIKLPEALAIGSLWFQIFDETDFCLLTPGDKKRAETLESTKTLLEEMIQALCSHCGWQRSKIFLFGYADGGTTVLNFAVNSCGPARLGGAISISGSMLGEYLPAGGRPPWEECKKDCTPVLITYGTRAPEADQKDIIRTKRVFDSCHRNPRAQLVGVDKRGEMVSKPDEVRALHGFFAEHLSRRMVNMESNSTLYEVSKS</sequence>
<dbReference type="SUPFAM" id="SSF53474">
    <property type="entry name" value="alpha/beta-Hydrolases"/>
    <property type="match status" value="1"/>
</dbReference>
<keyword evidence="4" id="KW-0862">Zinc</keyword>
<dbReference type="PANTHER" id="PTHR10655">
    <property type="entry name" value="LYSOPHOSPHOLIPASE-RELATED"/>
    <property type="match status" value="1"/>
</dbReference>
<dbReference type="InterPro" id="IPR002893">
    <property type="entry name" value="Znf_MYND"/>
</dbReference>
<evidence type="ECO:0000256" key="3">
    <source>
        <dbReference type="ARBA" id="ARBA00022771"/>
    </source>
</evidence>
<dbReference type="InterPro" id="IPR050565">
    <property type="entry name" value="LYPA1-2/EST-like"/>
</dbReference>
<dbReference type="Gramene" id="Mp8g00630.1">
    <property type="protein sequence ID" value="Mp8g00630.1.cds1"/>
    <property type="gene ID" value="Mp8g00630"/>
</dbReference>
<evidence type="ECO:0000259" key="6">
    <source>
        <dbReference type="PROSITE" id="PS50865"/>
    </source>
</evidence>
<evidence type="ECO:0000256" key="1">
    <source>
        <dbReference type="ARBA" id="ARBA00006499"/>
    </source>
</evidence>
<dbReference type="InterPro" id="IPR029058">
    <property type="entry name" value="AB_hydrolase_fold"/>
</dbReference>
<dbReference type="OrthoDB" id="437457at2759"/>
<dbReference type="Gene3D" id="6.10.140.2220">
    <property type="match status" value="1"/>
</dbReference>
<evidence type="ECO:0000313" key="8">
    <source>
        <dbReference type="Proteomes" id="UP000244005"/>
    </source>
</evidence>
<name>A0A2R6WLD8_MARPO</name>
<dbReference type="Gene3D" id="3.40.50.1820">
    <property type="entry name" value="alpha/beta hydrolase"/>
    <property type="match status" value="1"/>
</dbReference>
<dbReference type="AlphaFoldDB" id="A0A2R6WLD8"/>
<dbReference type="PROSITE" id="PS50865">
    <property type="entry name" value="ZF_MYND_2"/>
    <property type="match status" value="1"/>
</dbReference>
<dbReference type="PROSITE" id="PS01360">
    <property type="entry name" value="ZF_MYND_1"/>
    <property type="match status" value="1"/>
</dbReference>
<comment type="similarity">
    <text evidence="1">Belongs to the AB hydrolase superfamily. AB hydrolase 2 family.</text>
</comment>
<proteinExistence type="inferred from homology"/>
<keyword evidence="3 5" id="KW-0863">Zinc-finger</keyword>
<gene>
    <name evidence="7" type="ORF">MARPO_0077s0012</name>
</gene>
<reference evidence="8" key="1">
    <citation type="journal article" date="2017" name="Cell">
        <title>Insights into land plant evolution garnered from the Marchantia polymorpha genome.</title>
        <authorList>
            <person name="Bowman J.L."/>
            <person name="Kohchi T."/>
            <person name="Yamato K.T."/>
            <person name="Jenkins J."/>
            <person name="Shu S."/>
            <person name="Ishizaki K."/>
            <person name="Yamaoka S."/>
            <person name="Nishihama R."/>
            <person name="Nakamura Y."/>
            <person name="Berger F."/>
            <person name="Adam C."/>
            <person name="Aki S.S."/>
            <person name="Althoff F."/>
            <person name="Araki T."/>
            <person name="Arteaga-Vazquez M.A."/>
            <person name="Balasubrmanian S."/>
            <person name="Barry K."/>
            <person name="Bauer D."/>
            <person name="Boehm C.R."/>
            <person name="Briginshaw L."/>
            <person name="Caballero-Perez J."/>
            <person name="Catarino B."/>
            <person name="Chen F."/>
            <person name="Chiyoda S."/>
            <person name="Chovatia M."/>
            <person name="Davies K.M."/>
            <person name="Delmans M."/>
            <person name="Demura T."/>
            <person name="Dierschke T."/>
            <person name="Dolan L."/>
            <person name="Dorantes-Acosta A.E."/>
            <person name="Eklund D.M."/>
            <person name="Florent S.N."/>
            <person name="Flores-Sandoval E."/>
            <person name="Fujiyama A."/>
            <person name="Fukuzawa H."/>
            <person name="Galik B."/>
            <person name="Grimanelli D."/>
            <person name="Grimwood J."/>
            <person name="Grossniklaus U."/>
            <person name="Hamada T."/>
            <person name="Haseloff J."/>
            <person name="Hetherington A.J."/>
            <person name="Higo A."/>
            <person name="Hirakawa Y."/>
            <person name="Hundley H.N."/>
            <person name="Ikeda Y."/>
            <person name="Inoue K."/>
            <person name="Inoue S.I."/>
            <person name="Ishida S."/>
            <person name="Jia Q."/>
            <person name="Kakita M."/>
            <person name="Kanazawa T."/>
            <person name="Kawai Y."/>
            <person name="Kawashima T."/>
            <person name="Kennedy M."/>
            <person name="Kinose K."/>
            <person name="Kinoshita T."/>
            <person name="Kohara Y."/>
            <person name="Koide E."/>
            <person name="Komatsu K."/>
            <person name="Kopischke S."/>
            <person name="Kubo M."/>
            <person name="Kyozuka J."/>
            <person name="Lagercrantz U."/>
            <person name="Lin S.S."/>
            <person name="Lindquist E."/>
            <person name="Lipzen A.M."/>
            <person name="Lu C.W."/>
            <person name="De Luna E."/>
            <person name="Martienssen R.A."/>
            <person name="Minamino N."/>
            <person name="Mizutani M."/>
            <person name="Mizutani M."/>
            <person name="Mochizuki N."/>
            <person name="Monte I."/>
            <person name="Mosher R."/>
            <person name="Nagasaki H."/>
            <person name="Nakagami H."/>
            <person name="Naramoto S."/>
            <person name="Nishitani K."/>
            <person name="Ohtani M."/>
            <person name="Okamoto T."/>
            <person name="Okumura M."/>
            <person name="Phillips J."/>
            <person name="Pollak B."/>
            <person name="Reinders A."/>
            <person name="Rovekamp M."/>
            <person name="Sano R."/>
            <person name="Sawa S."/>
            <person name="Schmid M.W."/>
            <person name="Shirakawa M."/>
            <person name="Solano R."/>
            <person name="Spunde A."/>
            <person name="Suetsugu N."/>
            <person name="Sugano S."/>
            <person name="Sugiyama A."/>
            <person name="Sun R."/>
            <person name="Suzuki Y."/>
            <person name="Takenaka M."/>
            <person name="Takezawa D."/>
            <person name="Tomogane H."/>
            <person name="Tsuzuki M."/>
            <person name="Ueda T."/>
            <person name="Umeda M."/>
            <person name="Ward J.M."/>
            <person name="Watanabe Y."/>
            <person name="Yazaki K."/>
            <person name="Yokoyama R."/>
            <person name="Yoshitake Y."/>
            <person name="Yotsui I."/>
            <person name="Zachgo S."/>
            <person name="Schmutz J."/>
        </authorList>
    </citation>
    <scope>NUCLEOTIDE SEQUENCE [LARGE SCALE GENOMIC DNA]</scope>
    <source>
        <strain evidence="8">Tak-1</strain>
    </source>
</reference>
<dbReference type="OMA" id="VMQFFAR"/>
<dbReference type="Proteomes" id="UP000244005">
    <property type="component" value="Unassembled WGS sequence"/>
</dbReference>
<keyword evidence="2" id="KW-0479">Metal-binding</keyword>
<keyword evidence="8" id="KW-1185">Reference proteome</keyword>
<dbReference type="InterPro" id="IPR003140">
    <property type="entry name" value="PLipase/COase/thioEstase"/>
</dbReference>
<evidence type="ECO:0000256" key="2">
    <source>
        <dbReference type="ARBA" id="ARBA00022723"/>
    </source>
</evidence>
<evidence type="ECO:0000313" key="7">
    <source>
        <dbReference type="EMBL" id="PTQ34679.1"/>
    </source>
</evidence>
<dbReference type="GO" id="GO:0016787">
    <property type="term" value="F:hydrolase activity"/>
    <property type="evidence" value="ECO:0007669"/>
    <property type="project" value="InterPro"/>
</dbReference>
<dbReference type="GO" id="GO:0008270">
    <property type="term" value="F:zinc ion binding"/>
    <property type="evidence" value="ECO:0007669"/>
    <property type="project" value="UniProtKB-KW"/>
</dbReference>
<evidence type="ECO:0000256" key="5">
    <source>
        <dbReference type="PROSITE-ProRule" id="PRU00134"/>
    </source>
</evidence>
<evidence type="ECO:0000256" key="4">
    <source>
        <dbReference type="ARBA" id="ARBA00022833"/>
    </source>
</evidence>
<dbReference type="Pfam" id="PF01753">
    <property type="entry name" value="zf-MYND"/>
    <property type="match status" value="1"/>
</dbReference>
<dbReference type="SUPFAM" id="SSF144232">
    <property type="entry name" value="HIT/MYND zinc finger-like"/>
    <property type="match status" value="1"/>
</dbReference>